<evidence type="ECO:0000313" key="7">
    <source>
        <dbReference type="Proteomes" id="UP000799421"/>
    </source>
</evidence>
<comment type="subcellular location">
    <subcellularLocation>
        <location evidence="1">Nucleus</location>
        <location evidence="1">Nucleolus</location>
    </subcellularLocation>
</comment>
<dbReference type="PANTHER" id="PTHR14577:SF0">
    <property type="entry name" value="NUCLEOLAR PROTEIN 12"/>
    <property type="match status" value="1"/>
</dbReference>
<keyword evidence="7" id="KW-1185">Reference proteome</keyword>
<dbReference type="GO" id="GO:0005730">
    <property type="term" value="C:nucleolus"/>
    <property type="evidence" value="ECO:0007669"/>
    <property type="project" value="UniProtKB-SubCell"/>
</dbReference>
<dbReference type="PANTHER" id="PTHR14577">
    <property type="entry name" value="NUCLEOLAR PROTEIN 12"/>
    <property type="match status" value="1"/>
</dbReference>
<keyword evidence="4" id="KW-0539">Nucleus</keyword>
<keyword evidence="3" id="KW-0175">Coiled coil</keyword>
<protein>
    <recommendedName>
        <fullName evidence="8">Ribosomal RNA-processing protein 17</fullName>
    </recommendedName>
</protein>
<evidence type="ECO:0000256" key="5">
    <source>
        <dbReference type="SAM" id="MobiDB-lite"/>
    </source>
</evidence>
<dbReference type="GO" id="GO:0019843">
    <property type="term" value="F:rRNA binding"/>
    <property type="evidence" value="ECO:0007669"/>
    <property type="project" value="TreeGrafter"/>
</dbReference>
<comment type="similarity">
    <text evidence="2">Belongs to the RRP17 family.</text>
</comment>
<dbReference type="EMBL" id="MU006042">
    <property type="protein sequence ID" value="KAF2857457.1"/>
    <property type="molecule type" value="Genomic_DNA"/>
</dbReference>
<evidence type="ECO:0000256" key="2">
    <source>
        <dbReference type="ARBA" id="ARBA00007175"/>
    </source>
</evidence>
<dbReference type="OrthoDB" id="551633at2759"/>
<evidence type="ECO:0000313" key="6">
    <source>
        <dbReference type="EMBL" id="KAF2857457.1"/>
    </source>
</evidence>
<dbReference type="Proteomes" id="UP000799421">
    <property type="component" value="Unassembled WGS sequence"/>
</dbReference>
<feature type="compositionally biased region" description="Basic residues" evidence="5">
    <location>
        <begin position="160"/>
        <end position="183"/>
    </location>
</feature>
<dbReference type="Pfam" id="PF09805">
    <property type="entry name" value="Nop25"/>
    <property type="match status" value="1"/>
</dbReference>
<gene>
    <name evidence="6" type="ORF">K470DRAFT_301377</name>
</gene>
<dbReference type="InterPro" id="IPR019186">
    <property type="entry name" value="Nucleolar_protein_12"/>
</dbReference>
<reference evidence="6" key="1">
    <citation type="journal article" date="2020" name="Stud. Mycol.">
        <title>101 Dothideomycetes genomes: a test case for predicting lifestyles and emergence of pathogens.</title>
        <authorList>
            <person name="Haridas S."/>
            <person name="Albert R."/>
            <person name="Binder M."/>
            <person name="Bloem J."/>
            <person name="Labutti K."/>
            <person name="Salamov A."/>
            <person name="Andreopoulos B."/>
            <person name="Baker S."/>
            <person name="Barry K."/>
            <person name="Bills G."/>
            <person name="Bluhm B."/>
            <person name="Cannon C."/>
            <person name="Castanera R."/>
            <person name="Culley D."/>
            <person name="Daum C."/>
            <person name="Ezra D."/>
            <person name="Gonzalez J."/>
            <person name="Henrissat B."/>
            <person name="Kuo A."/>
            <person name="Liang C."/>
            <person name="Lipzen A."/>
            <person name="Lutzoni F."/>
            <person name="Magnuson J."/>
            <person name="Mondo S."/>
            <person name="Nolan M."/>
            <person name="Ohm R."/>
            <person name="Pangilinan J."/>
            <person name="Park H.-J."/>
            <person name="Ramirez L."/>
            <person name="Alfaro M."/>
            <person name="Sun H."/>
            <person name="Tritt A."/>
            <person name="Yoshinaga Y."/>
            <person name="Zwiers L.-H."/>
            <person name="Turgeon B."/>
            <person name="Goodwin S."/>
            <person name="Spatafora J."/>
            <person name="Crous P."/>
            <person name="Grigoriev I."/>
        </authorList>
    </citation>
    <scope>NUCLEOTIDE SEQUENCE</scope>
    <source>
        <strain evidence="6">CBS 480.64</strain>
    </source>
</reference>
<feature type="compositionally biased region" description="Acidic residues" evidence="5">
    <location>
        <begin position="82"/>
        <end position="98"/>
    </location>
</feature>
<dbReference type="AlphaFoldDB" id="A0A6A7BRE7"/>
<accession>A0A6A7BRE7</accession>
<evidence type="ECO:0000256" key="4">
    <source>
        <dbReference type="ARBA" id="ARBA00023242"/>
    </source>
</evidence>
<proteinExistence type="inferred from homology"/>
<organism evidence="6 7">
    <name type="scientific">Piedraia hortae CBS 480.64</name>
    <dbReference type="NCBI Taxonomy" id="1314780"/>
    <lineage>
        <taxon>Eukaryota</taxon>
        <taxon>Fungi</taxon>
        <taxon>Dikarya</taxon>
        <taxon>Ascomycota</taxon>
        <taxon>Pezizomycotina</taxon>
        <taxon>Dothideomycetes</taxon>
        <taxon>Dothideomycetidae</taxon>
        <taxon>Capnodiales</taxon>
        <taxon>Piedraiaceae</taxon>
        <taxon>Piedraia</taxon>
    </lineage>
</organism>
<evidence type="ECO:0008006" key="8">
    <source>
        <dbReference type="Google" id="ProtNLM"/>
    </source>
</evidence>
<name>A0A6A7BRE7_9PEZI</name>
<sequence length="183" mass="21636">MKRKHVEEELVFDPKAREEYLTGFHARKQARIRKAKELAVQRAKEQRVLDRRRLREQRNEELKSHLAQAESEKDDKDKEWNGLDDDEPREDEYVDEENYTTVTVEPISLRDDDDEEGEKDRSEKVPLEGSPGTEKQTTTSTRKRKKRNFAYESKAERQKTHSAQKKKSRAAKARRANRVKKGN</sequence>
<feature type="compositionally biased region" description="Basic and acidic residues" evidence="5">
    <location>
        <begin position="40"/>
        <end position="81"/>
    </location>
</feature>
<evidence type="ECO:0000256" key="3">
    <source>
        <dbReference type="ARBA" id="ARBA00023054"/>
    </source>
</evidence>
<evidence type="ECO:0000256" key="1">
    <source>
        <dbReference type="ARBA" id="ARBA00004604"/>
    </source>
</evidence>
<feature type="region of interest" description="Disordered" evidence="5">
    <location>
        <begin position="40"/>
        <end position="183"/>
    </location>
</feature>